<organism evidence="3">
    <name type="scientific">hydrothermal vent metagenome</name>
    <dbReference type="NCBI Taxonomy" id="652676"/>
    <lineage>
        <taxon>unclassified sequences</taxon>
        <taxon>metagenomes</taxon>
        <taxon>ecological metagenomes</taxon>
    </lineage>
</organism>
<feature type="non-terminal residue" evidence="3">
    <location>
        <position position="1"/>
    </location>
</feature>
<keyword evidence="1" id="KW-0472">Membrane</keyword>
<proteinExistence type="predicted"/>
<evidence type="ECO:0000313" key="3">
    <source>
        <dbReference type="EMBL" id="VAW72806.1"/>
    </source>
</evidence>
<accession>A0A3B0YWN9</accession>
<feature type="transmembrane region" description="Helical" evidence="1">
    <location>
        <begin position="137"/>
        <end position="157"/>
    </location>
</feature>
<dbReference type="PANTHER" id="PTHR43185">
    <property type="entry name" value="FERROUS IRON TRANSPORT PROTEIN B"/>
    <property type="match status" value="1"/>
</dbReference>
<dbReference type="EMBL" id="UOFM01000038">
    <property type="protein sequence ID" value="VAW72806.1"/>
    <property type="molecule type" value="Genomic_DNA"/>
</dbReference>
<reference evidence="3" key="1">
    <citation type="submission" date="2018-06" db="EMBL/GenBank/DDBJ databases">
        <authorList>
            <person name="Zhirakovskaya E."/>
        </authorList>
    </citation>
    <scope>NUCLEOTIDE SEQUENCE</scope>
</reference>
<dbReference type="Pfam" id="PF07670">
    <property type="entry name" value="Gate"/>
    <property type="match status" value="1"/>
</dbReference>
<dbReference type="GO" id="GO:0005886">
    <property type="term" value="C:plasma membrane"/>
    <property type="evidence" value="ECO:0007669"/>
    <property type="project" value="TreeGrafter"/>
</dbReference>
<dbReference type="InterPro" id="IPR050860">
    <property type="entry name" value="FeoB_GTPase"/>
</dbReference>
<keyword evidence="1" id="KW-0812">Transmembrane</keyword>
<feature type="transmembrane region" description="Helical" evidence="1">
    <location>
        <begin position="197"/>
        <end position="215"/>
    </location>
</feature>
<dbReference type="AlphaFoldDB" id="A0A3B0YWN9"/>
<protein>
    <submittedName>
        <fullName evidence="3">Ferrous iron transport protein B</fullName>
    </submittedName>
</protein>
<dbReference type="GO" id="GO:0015093">
    <property type="term" value="F:ferrous iron transmembrane transporter activity"/>
    <property type="evidence" value="ECO:0007669"/>
    <property type="project" value="TreeGrafter"/>
</dbReference>
<evidence type="ECO:0000256" key="1">
    <source>
        <dbReference type="SAM" id="Phobius"/>
    </source>
</evidence>
<evidence type="ECO:0000259" key="2">
    <source>
        <dbReference type="Pfam" id="PF07670"/>
    </source>
</evidence>
<keyword evidence="1" id="KW-1133">Transmembrane helix</keyword>
<dbReference type="InterPro" id="IPR011642">
    <property type="entry name" value="Gate_dom"/>
</dbReference>
<gene>
    <name evidence="3" type="ORF">MNBD_GAMMA14-1042</name>
</gene>
<dbReference type="PANTHER" id="PTHR43185:SF1">
    <property type="entry name" value="FE(2+) TRANSPORTER FEOB"/>
    <property type="match status" value="1"/>
</dbReference>
<name>A0A3B0YWN9_9ZZZZ</name>
<sequence>SFGNEDSEQSVLSATSRVLVPVFAPMGIQPDNWPAVVGVISGVLAKEVVVGTLDNLYTSLAENGSGREQAPFNFWQRMQDAAATIPANLAVLGEALLDPLGLDLGNLSDTRAIAEEQGVRQGVFGAMQSRFDGQVGAFAYLLFVLLYFPCVATIGAIKREAGRAWAMFVAAWTTTVAYITAVSFYQIATWSAHPTSSGLWLAGLWGMFAVLIIVLRRWGQHNREPATATASAKA</sequence>
<feature type="transmembrane region" description="Helical" evidence="1">
    <location>
        <begin position="164"/>
        <end position="185"/>
    </location>
</feature>
<feature type="domain" description="Nucleoside transporter/FeoB GTPase Gate" evidence="2">
    <location>
        <begin position="9"/>
        <end position="163"/>
    </location>
</feature>